<dbReference type="Proteomes" id="UP000215914">
    <property type="component" value="Chromosome 17"/>
</dbReference>
<accession>A0A251RVJ7</accession>
<reference evidence="2" key="1">
    <citation type="journal article" date="2017" name="Nature">
        <title>The sunflower genome provides insights into oil metabolism, flowering and Asterid evolution.</title>
        <authorList>
            <person name="Badouin H."/>
            <person name="Gouzy J."/>
            <person name="Grassa C.J."/>
            <person name="Murat F."/>
            <person name="Staton S.E."/>
            <person name="Cottret L."/>
            <person name="Lelandais-Briere C."/>
            <person name="Owens G.L."/>
            <person name="Carrere S."/>
            <person name="Mayjonade B."/>
            <person name="Legrand L."/>
            <person name="Gill N."/>
            <person name="Kane N.C."/>
            <person name="Bowers J.E."/>
            <person name="Hubner S."/>
            <person name="Bellec A."/>
            <person name="Berard A."/>
            <person name="Berges H."/>
            <person name="Blanchet N."/>
            <person name="Boniface M.C."/>
            <person name="Brunel D."/>
            <person name="Catrice O."/>
            <person name="Chaidir N."/>
            <person name="Claudel C."/>
            <person name="Donnadieu C."/>
            <person name="Faraut T."/>
            <person name="Fievet G."/>
            <person name="Helmstetter N."/>
            <person name="King M."/>
            <person name="Knapp S.J."/>
            <person name="Lai Z."/>
            <person name="Le Paslier M.C."/>
            <person name="Lippi Y."/>
            <person name="Lorenzon L."/>
            <person name="Mandel J.R."/>
            <person name="Marage G."/>
            <person name="Marchand G."/>
            <person name="Marquand E."/>
            <person name="Bret-Mestries E."/>
            <person name="Morien E."/>
            <person name="Nambeesan S."/>
            <person name="Nguyen T."/>
            <person name="Pegot-Espagnet P."/>
            <person name="Pouilly N."/>
            <person name="Raftis F."/>
            <person name="Sallet E."/>
            <person name="Schiex T."/>
            <person name="Thomas J."/>
            <person name="Vandecasteele C."/>
            <person name="Vares D."/>
            <person name="Vear F."/>
            <person name="Vautrin S."/>
            <person name="Crespi M."/>
            <person name="Mangin B."/>
            <person name="Burke J.M."/>
            <person name="Salse J."/>
            <person name="Munos S."/>
            <person name="Vincourt P."/>
            <person name="Rieseberg L.H."/>
            <person name="Langlade N.B."/>
        </authorList>
    </citation>
    <scope>NUCLEOTIDE SEQUENCE [LARGE SCALE GENOMIC DNA]</scope>
    <source>
        <strain evidence="2">cv. SF193</strain>
    </source>
</reference>
<gene>
    <name evidence="1" type="ORF">HannXRQ_Chr17g0555851</name>
</gene>
<name>A0A251RVJ7_HELAN</name>
<protein>
    <submittedName>
        <fullName evidence="1">Uncharacterized protein</fullName>
    </submittedName>
</protein>
<proteinExistence type="predicted"/>
<keyword evidence="2" id="KW-1185">Reference proteome</keyword>
<dbReference type="InParanoid" id="A0A251RVJ7"/>
<dbReference type="AlphaFoldDB" id="A0A251RVJ7"/>
<sequence>MIYKTKQNTRFMTKHFLKLNHELRFHKTYVSHRHFYADVPIFTHVSGAVLR</sequence>
<evidence type="ECO:0000313" key="2">
    <source>
        <dbReference type="Proteomes" id="UP000215914"/>
    </source>
</evidence>
<organism evidence="1 2">
    <name type="scientific">Helianthus annuus</name>
    <name type="common">Common sunflower</name>
    <dbReference type="NCBI Taxonomy" id="4232"/>
    <lineage>
        <taxon>Eukaryota</taxon>
        <taxon>Viridiplantae</taxon>
        <taxon>Streptophyta</taxon>
        <taxon>Embryophyta</taxon>
        <taxon>Tracheophyta</taxon>
        <taxon>Spermatophyta</taxon>
        <taxon>Magnoliopsida</taxon>
        <taxon>eudicotyledons</taxon>
        <taxon>Gunneridae</taxon>
        <taxon>Pentapetalae</taxon>
        <taxon>asterids</taxon>
        <taxon>campanulids</taxon>
        <taxon>Asterales</taxon>
        <taxon>Asteraceae</taxon>
        <taxon>Asteroideae</taxon>
        <taxon>Heliantheae alliance</taxon>
        <taxon>Heliantheae</taxon>
        <taxon>Helianthus</taxon>
    </lineage>
</organism>
<dbReference type="EMBL" id="CM007906">
    <property type="protein sequence ID" value="OTF86899.1"/>
    <property type="molecule type" value="Genomic_DNA"/>
</dbReference>
<evidence type="ECO:0000313" key="1">
    <source>
        <dbReference type="EMBL" id="OTF86899.1"/>
    </source>
</evidence>